<keyword evidence="3" id="KW-1185">Reference proteome</keyword>
<evidence type="ECO:0000256" key="1">
    <source>
        <dbReference type="SAM" id="MobiDB-lite"/>
    </source>
</evidence>
<organism evidence="2 3">
    <name type="scientific">Sporothrix epigloea</name>
    <dbReference type="NCBI Taxonomy" id="1892477"/>
    <lineage>
        <taxon>Eukaryota</taxon>
        <taxon>Fungi</taxon>
        <taxon>Dikarya</taxon>
        <taxon>Ascomycota</taxon>
        <taxon>Pezizomycotina</taxon>
        <taxon>Sordariomycetes</taxon>
        <taxon>Sordariomycetidae</taxon>
        <taxon>Ophiostomatales</taxon>
        <taxon>Ophiostomataceae</taxon>
        <taxon>Sporothrix</taxon>
    </lineage>
</organism>
<evidence type="ECO:0000313" key="3">
    <source>
        <dbReference type="Proteomes" id="UP001642502"/>
    </source>
</evidence>
<evidence type="ECO:0000313" key="2">
    <source>
        <dbReference type="EMBL" id="CAK7270910.1"/>
    </source>
</evidence>
<comment type="caution">
    <text evidence="2">The sequence shown here is derived from an EMBL/GenBank/DDBJ whole genome shotgun (WGS) entry which is preliminary data.</text>
</comment>
<name>A0ABP0DVF1_9PEZI</name>
<protein>
    <recommendedName>
        <fullName evidence="4">DNA repair protein rad9</fullName>
    </recommendedName>
</protein>
<dbReference type="PANTHER" id="PTHR15237">
    <property type="entry name" value="DNA REPAIR PROTEIN RAD9"/>
    <property type="match status" value="1"/>
</dbReference>
<dbReference type="Pfam" id="PF04139">
    <property type="entry name" value="Rad9"/>
    <property type="match status" value="1"/>
</dbReference>
<sequence length="283" mass="30788">MDHFGPKVELLDINTEGEGVLNLTCSTEKQYSKTDGILSMNLHTSIAVKMDDFVDIDVEDKHHIIINVKDFRAILQHACTTSGILAAQYSEPCKPLRFSYGDGDLFCQFVLMTVGVKKGPSTKKDGTRVRNNNGASARTAKSATTSTAGSAAAGGTPRLSNRGEPRESRPSQSAGLPSAAQAALMAPKVNSGFEIRPPLAPPSTIRVEALYDEDSQWEPVNPEDDNSGFVQIEWDESLRPELVFVPIANDQDTQENEPVVPVATEGLEPTQRLTQVRKFGLFD</sequence>
<dbReference type="Proteomes" id="UP001642502">
    <property type="component" value="Unassembled WGS sequence"/>
</dbReference>
<feature type="compositionally biased region" description="Low complexity" evidence="1">
    <location>
        <begin position="134"/>
        <end position="156"/>
    </location>
</feature>
<accession>A0ABP0DVF1</accession>
<proteinExistence type="predicted"/>
<dbReference type="PANTHER" id="PTHR15237:SF0">
    <property type="entry name" value="CELL CYCLE CHECKPOINT CONTROL PROTEIN"/>
    <property type="match status" value="1"/>
</dbReference>
<dbReference type="EMBL" id="CAWUON010000065">
    <property type="protein sequence ID" value="CAK7270910.1"/>
    <property type="molecule type" value="Genomic_DNA"/>
</dbReference>
<dbReference type="InterPro" id="IPR007268">
    <property type="entry name" value="Rad9/Ddc1"/>
</dbReference>
<gene>
    <name evidence="2" type="ORF">SEPCBS119000_004327</name>
</gene>
<reference evidence="2 3" key="1">
    <citation type="submission" date="2024-01" db="EMBL/GenBank/DDBJ databases">
        <authorList>
            <person name="Allen C."/>
            <person name="Tagirdzhanova G."/>
        </authorList>
    </citation>
    <scope>NUCLEOTIDE SEQUENCE [LARGE SCALE GENOMIC DNA]</scope>
    <source>
        <strain evidence="2 3">CBS 119000</strain>
    </source>
</reference>
<evidence type="ECO:0008006" key="4">
    <source>
        <dbReference type="Google" id="ProtNLM"/>
    </source>
</evidence>
<feature type="region of interest" description="Disordered" evidence="1">
    <location>
        <begin position="119"/>
        <end position="182"/>
    </location>
</feature>
<dbReference type="Gene3D" id="3.70.10.10">
    <property type="match status" value="1"/>
</dbReference>